<dbReference type="OrthoDB" id="41532at2759"/>
<evidence type="ECO:0000313" key="4">
    <source>
        <dbReference type="Ensembl" id="ENSSFOP00015079241.1"/>
    </source>
</evidence>
<dbReference type="PANTHER" id="PTHR13947">
    <property type="entry name" value="GNAT FAMILY N-ACETYLTRANSFERASE"/>
    <property type="match status" value="1"/>
</dbReference>
<dbReference type="GeneTree" id="ENSGT00950000182932"/>
<reference evidence="4 6" key="2">
    <citation type="submission" date="2019-04" db="EMBL/GenBank/DDBJ databases">
        <authorList>
            <consortium name="Wellcome Sanger Institute Data Sharing"/>
        </authorList>
    </citation>
    <scope>NUCLEOTIDE SEQUENCE [LARGE SCALE GENOMIC DNA]</scope>
</reference>
<dbReference type="RefSeq" id="XP_029108265.1">
    <property type="nucleotide sequence ID" value="XM_029252432.1"/>
</dbReference>
<evidence type="ECO:0000313" key="5">
    <source>
        <dbReference type="Proteomes" id="UP000034805"/>
    </source>
</evidence>
<gene>
    <name evidence="4" type="primary">LOC108930887</name>
    <name evidence="3" type="ORF">Z043_101301</name>
</gene>
<dbReference type="KEGG" id="sfm:108930887"/>
<name>A0A0N8K2Z9_SCLFO</name>
<dbReference type="RefSeq" id="XP_018601884.2">
    <property type="nucleotide sequence ID" value="XM_018746368.2"/>
</dbReference>
<dbReference type="EMBL" id="JARO02000278">
    <property type="protein sequence ID" value="KPP79145.1"/>
    <property type="molecule type" value="Genomic_DNA"/>
</dbReference>
<dbReference type="InterPro" id="IPR000182">
    <property type="entry name" value="GNAT_dom"/>
</dbReference>
<dbReference type="GO" id="GO:0043009">
    <property type="term" value="P:chordate embryonic development"/>
    <property type="evidence" value="ECO:0007669"/>
    <property type="project" value="Ensembl"/>
</dbReference>
<dbReference type="Proteomes" id="UP000034805">
    <property type="component" value="Unassembled WGS sequence"/>
</dbReference>
<dbReference type="InterPro" id="IPR016181">
    <property type="entry name" value="Acyl_CoA_acyltransferase"/>
</dbReference>
<protein>
    <submittedName>
        <fullName evidence="4">Probable N-acetyltransferase CML1</fullName>
    </submittedName>
    <submittedName>
        <fullName evidence="3">Putative N-acetyltransferase camello</fullName>
    </submittedName>
</protein>
<dbReference type="AlphaFoldDB" id="A0A0N8K2Z9"/>
<dbReference type="Ensembl" id="ENSSFOT00015040572.1">
    <property type="protein sequence ID" value="ENSSFOP00015079241.1"/>
    <property type="gene ID" value="ENSSFOG00015028984.1"/>
</dbReference>
<dbReference type="CDD" id="cd04301">
    <property type="entry name" value="NAT_SF"/>
    <property type="match status" value="1"/>
</dbReference>
<dbReference type="Gene3D" id="3.40.630.30">
    <property type="match status" value="1"/>
</dbReference>
<dbReference type="GeneID" id="108930887"/>
<dbReference type="Pfam" id="PF00583">
    <property type="entry name" value="Acetyltransf_1"/>
    <property type="match status" value="1"/>
</dbReference>
<proteinExistence type="predicted"/>
<evidence type="ECO:0000313" key="6">
    <source>
        <dbReference type="Proteomes" id="UP000694397"/>
    </source>
</evidence>
<organism evidence="3 5">
    <name type="scientific">Scleropages formosus</name>
    <name type="common">Asian bonytongue</name>
    <name type="synonym">Osteoglossum formosum</name>
    <dbReference type="NCBI Taxonomy" id="113540"/>
    <lineage>
        <taxon>Eukaryota</taxon>
        <taxon>Metazoa</taxon>
        <taxon>Chordata</taxon>
        <taxon>Craniata</taxon>
        <taxon>Vertebrata</taxon>
        <taxon>Euteleostomi</taxon>
        <taxon>Actinopterygii</taxon>
        <taxon>Neopterygii</taxon>
        <taxon>Teleostei</taxon>
        <taxon>Osteoglossocephala</taxon>
        <taxon>Osteoglossomorpha</taxon>
        <taxon>Osteoglossiformes</taxon>
        <taxon>Osteoglossidae</taxon>
        <taxon>Scleropages</taxon>
    </lineage>
</organism>
<reference evidence="3 5" key="1">
    <citation type="submission" date="2015-08" db="EMBL/GenBank/DDBJ databases">
        <title>The genome of the Asian arowana (Scleropages formosus).</title>
        <authorList>
            <person name="Tan M.H."/>
            <person name="Gan H.M."/>
            <person name="Croft L.J."/>
            <person name="Austin C.M."/>
        </authorList>
    </citation>
    <scope>NUCLEOTIDE SEQUENCE [LARGE SCALE GENOMIC DNA]</scope>
    <source>
        <strain evidence="3">Aro1</strain>
    </source>
</reference>
<sequence>MTSFHVRRYRPEDAEAVKKVFTTSMGEHVPSTFLHMLKQPLTQAVASCVIGGLLLSSRSLILPLLASALLVAGSRQLVGYIFTRYIQMCLKKDLGRIQEAYMEPEDRCFWVAESGGCVVATVACLPSSVREECLELKRMAVLRSHRGLGIAKALCRTVADFARQRGYRAVMLYTSVVQSEAQRLYEGMGYARVGEALVPEMLAKLLNFTLIEYRYELPEQNDRRSSCSRK</sequence>
<dbReference type="InterPro" id="IPR050769">
    <property type="entry name" value="NAT_camello-type"/>
</dbReference>
<dbReference type="Proteomes" id="UP000694397">
    <property type="component" value="Chromosome 5"/>
</dbReference>
<dbReference type="GO" id="GO:0003401">
    <property type="term" value="P:axis elongation"/>
    <property type="evidence" value="ECO:0007669"/>
    <property type="project" value="Ensembl"/>
</dbReference>
<dbReference type="PANTHER" id="PTHR13947:SF60">
    <property type="entry name" value="N-ACETYLTRANSFERASE DOMAIN-CONTAINING PROTEIN"/>
    <property type="match status" value="1"/>
</dbReference>
<dbReference type="SUPFAM" id="SSF55729">
    <property type="entry name" value="Acyl-CoA N-acyltransferases (Nat)"/>
    <property type="match status" value="1"/>
</dbReference>
<evidence type="ECO:0000313" key="3">
    <source>
        <dbReference type="EMBL" id="KPP79145.1"/>
    </source>
</evidence>
<evidence type="ECO:0000256" key="1">
    <source>
        <dbReference type="ARBA" id="ARBA00022679"/>
    </source>
</evidence>
<keyword evidence="6" id="KW-1185">Reference proteome</keyword>
<evidence type="ECO:0000259" key="2">
    <source>
        <dbReference type="PROSITE" id="PS51186"/>
    </source>
</evidence>
<dbReference type="GO" id="GO:0008080">
    <property type="term" value="F:N-acetyltransferase activity"/>
    <property type="evidence" value="ECO:0007669"/>
    <property type="project" value="InterPro"/>
</dbReference>
<keyword evidence="1 3" id="KW-0808">Transferase</keyword>
<reference evidence="4" key="3">
    <citation type="submission" date="2025-05" db="UniProtKB">
        <authorList>
            <consortium name="Ensembl"/>
        </authorList>
    </citation>
    <scope>IDENTIFICATION</scope>
</reference>
<dbReference type="PROSITE" id="PS51186">
    <property type="entry name" value="GNAT"/>
    <property type="match status" value="1"/>
</dbReference>
<feature type="domain" description="N-acetyltransferase" evidence="2">
    <location>
        <begin position="69"/>
        <end position="211"/>
    </location>
</feature>
<dbReference type="STRING" id="113540.ENSSFOP00015079241"/>
<accession>A0A0N8K2Z9</accession>